<accession>A0ABX7N285</accession>
<keyword evidence="3" id="KW-1185">Reference proteome</keyword>
<evidence type="ECO:0000313" key="2">
    <source>
        <dbReference type="EMBL" id="QSQ11812.1"/>
    </source>
</evidence>
<reference evidence="2 3" key="1">
    <citation type="submission" date="2021-02" db="EMBL/GenBank/DDBJ databases">
        <title>De Novo genome assembly of isolated myxobacteria.</title>
        <authorList>
            <person name="Stevens D.C."/>
        </authorList>
    </citation>
    <scope>NUCLEOTIDE SEQUENCE [LARGE SCALE GENOMIC DNA]</scope>
    <source>
        <strain evidence="2 3">SCHIC003</strain>
    </source>
</reference>
<proteinExistence type="predicted"/>
<organism evidence="2 3">
    <name type="scientific">Myxococcus landrumensis</name>
    <dbReference type="NCBI Taxonomy" id="2813577"/>
    <lineage>
        <taxon>Bacteria</taxon>
        <taxon>Pseudomonadati</taxon>
        <taxon>Myxococcota</taxon>
        <taxon>Myxococcia</taxon>
        <taxon>Myxococcales</taxon>
        <taxon>Cystobacterineae</taxon>
        <taxon>Myxococcaceae</taxon>
        <taxon>Myxococcus</taxon>
    </lineage>
</organism>
<keyword evidence="1" id="KW-0472">Membrane</keyword>
<evidence type="ECO:0000313" key="3">
    <source>
        <dbReference type="Proteomes" id="UP000663090"/>
    </source>
</evidence>
<evidence type="ECO:0000256" key="1">
    <source>
        <dbReference type="SAM" id="Phobius"/>
    </source>
</evidence>
<protein>
    <submittedName>
        <fullName evidence="2">K(+)-transporting ATPase subunit F</fullName>
    </submittedName>
</protein>
<gene>
    <name evidence="2" type="primary">kdpF</name>
    <name evidence="2" type="ORF">JY572_25895</name>
</gene>
<dbReference type="Pfam" id="PF09604">
    <property type="entry name" value="Potass_KdpF"/>
    <property type="match status" value="1"/>
</dbReference>
<dbReference type="Proteomes" id="UP000663090">
    <property type="component" value="Chromosome"/>
</dbReference>
<name>A0ABX7N285_9BACT</name>
<dbReference type="EMBL" id="CP071091">
    <property type="protein sequence ID" value="QSQ11812.1"/>
    <property type="molecule type" value="Genomic_DNA"/>
</dbReference>
<sequence>MNFEYAAGAVLAVFLTAYLVYALLRPERF</sequence>
<keyword evidence="1" id="KW-0812">Transmembrane</keyword>
<dbReference type="InterPro" id="IPR011726">
    <property type="entry name" value="KdpF"/>
</dbReference>
<dbReference type="NCBIfam" id="TIGR02115">
    <property type="entry name" value="potass_kdpF"/>
    <property type="match status" value="1"/>
</dbReference>
<dbReference type="RefSeq" id="WP_015345773.1">
    <property type="nucleotide sequence ID" value="NZ_CP071091.1"/>
</dbReference>
<keyword evidence="1" id="KW-1133">Transmembrane helix</keyword>
<feature type="transmembrane region" description="Helical" evidence="1">
    <location>
        <begin position="6"/>
        <end position="24"/>
    </location>
</feature>